<protein>
    <recommendedName>
        <fullName evidence="1">Glycosyl transferase family 1 domain-containing protein</fullName>
    </recommendedName>
</protein>
<dbReference type="OrthoDB" id="9768937at2"/>
<accession>A0A2S0VRA9</accession>
<sequence length="331" mass="37206">MKIIILNYSSVFGGQERYAESLINQLHTKNVLTSFEGGPEYLKKVSLDKLPCTDILNPSARLFNGNAALYQSMTLTKGNELWVYVQHSDINDGQQASWKRWVRKALIYILLKRFDLVIRVCNKALPDCYAKGKIKTIYNGVSVPECYKSVGIQKKIKLLMVGAINANKNQKMAISVLQYLPNAELSIIGSGEIKQDLVELAETIGVNSQISWVGFVENLEPYYLNADLLLMLSHYEAFPYAVLEAMSYSVPVVTVRVGGVPEIISNNENGWLLDDYEIETLVDTLNEINNSPDSYKEVAQAARATIEKNYTVKHMTNNLIAAIEEKLNVKR</sequence>
<dbReference type="RefSeq" id="WP_108602813.1">
    <property type="nucleotide sequence ID" value="NZ_CP026604.1"/>
</dbReference>
<dbReference type="PANTHER" id="PTHR45947:SF3">
    <property type="entry name" value="SULFOQUINOVOSYL TRANSFERASE SQD2"/>
    <property type="match status" value="1"/>
</dbReference>
<evidence type="ECO:0000313" key="3">
    <source>
        <dbReference type="Proteomes" id="UP000244441"/>
    </source>
</evidence>
<dbReference type="CDD" id="cd03801">
    <property type="entry name" value="GT4_PimA-like"/>
    <property type="match status" value="1"/>
</dbReference>
<dbReference type="Gene3D" id="3.40.50.2000">
    <property type="entry name" value="Glycogen Phosphorylase B"/>
    <property type="match status" value="2"/>
</dbReference>
<dbReference type="InterPro" id="IPR001296">
    <property type="entry name" value="Glyco_trans_1"/>
</dbReference>
<evidence type="ECO:0000313" key="2">
    <source>
        <dbReference type="EMBL" id="AWB66757.1"/>
    </source>
</evidence>
<dbReference type="InterPro" id="IPR050194">
    <property type="entry name" value="Glycosyltransferase_grp1"/>
</dbReference>
<dbReference type="Proteomes" id="UP000244441">
    <property type="component" value="Chromosome"/>
</dbReference>
<dbReference type="SUPFAM" id="SSF53756">
    <property type="entry name" value="UDP-Glycosyltransferase/glycogen phosphorylase"/>
    <property type="match status" value="1"/>
</dbReference>
<dbReference type="PANTHER" id="PTHR45947">
    <property type="entry name" value="SULFOQUINOVOSYL TRANSFERASE SQD2"/>
    <property type="match status" value="1"/>
</dbReference>
<evidence type="ECO:0000259" key="1">
    <source>
        <dbReference type="Pfam" id="PF00534"/>
    </source>
</evidence>
<gene>
    <name evidence="2" type="ORF">C2869_10115</name>
</gene>
<proteinExistence type="predicted"/>
<feature type="domain" description="Glycosyl transferase family 1" evidence="1">
    <location>
        <begin position="153"/>
        <end position="304"/>
    </location>
</feature>
<dbReference type="KEGG" id="cate:C2869_10115"/>
<dbReference type="EMBL" id="CP026604">
    <property type="protein sequence ID" value="AWB66757.1"/>
    <property type="molecule type" value="Genomic_DNA"/>
</dbReference>
<dbReference type="GO" id="GO:0016757">
    <property type="term" value="F:glycosyltransferase activity"/>
    <property type="evidence" value="ECO:0007669"/>
    <property type="project" value="InterPro"/>
</dbReference>
<reference evidence="2 3" key="1">
    <citation type="submission" date="2018-01" db="EMBL/GenBank/DDBJ databases">
        <title>Genome sequence of a Cantenovulum-like bacteria.</title>
        <authorList>
            <person name="Tan W.R."/>
            <person name="Lau N.-S."/>
            <person name="Go F."/>
            <person name="Amirul A.-A.A."/>
        </authorList>
    </citation>
    <scope>NUCLEOTIDE SEQUENCE [LARGE SCALE GENOMIC DNA]</scope>
    <source>
        <strain evidence="2 3">CCB-QB4</strain>
    </source>
</reference>
<keyword evidence="3" id="KW-1185">Reference proteome</keyword>
<dbReference type="Pfam" id="PF00534">
    <property type="entry name" value="Glycos_transf_1"/>
    <property type="match status" value="1"/>
</dbReference>
<organism evidence="2 3">
    <name type="scientific">Saccharobesus litoralis</name>
    <dbReference type="NCBI Taxonomy" id="2172099"/>
    <lineage>
        <taxon>Bacteria</taxon>
        <taxon>Pseudomonadati</taxon>
        <taxon>Pseudomonadota</taxon>
        <taxon>Gammaproteobacteria</taxon>
        <taxon>Alteromonadales</taxon>
        <taxon>Alteromonadaceae</taxon>
        <taxon>Saccharobesus</taxon>
    </lineage>
</organism>
<dbReference type="AlphaFoldDB" id="A0A2S0VRA9"/>
<name>A0A2S0VRA9_9ALTE</name>